<dbReference type="PANTHER" id="PTHR36649:SF28">
    <property type="entry name" value="UBIQUITIN-LIKE DOMAIN-CONTAINING PROTEIN"/>
    <property type="match status" value="1"/>
</dbReference>
<evidence type="ECO:0000313" key="8">
    <source>
        <dbReference type="EMBL" id="CAF3949927.1"/>
    </source>
</evidence>
<dbReference type="InterPro" id="IPR029071">
    <property type="entry name" value="Ubiquitin-like_domsf"/>
</dbReference>
<dbReference type="Pfam" id="PF00240">
    <property type="entry name" value="ubiquitin"/>
    <property type="match status" value="1"/>
</dbReference>
<reference evidence="8" key="1">
    <citation type="submission" date="2021-02" db="EMBL/GenBank/DDBJ databases">
        <authorList>
            <person name="Nowell W R."/>
        </authorList>
    </citation>
    <scope>NUCLEOTIDE SEQUENCE</scope>
</reference>
<feature type="transmembrane region" description="Helical" evidence="5">
    <location>
        <begin position="878"/>
        <end position="905"/>
    </location>
</feature>
<gene>
    <name evidence="8" type="ORF">KXQ929_LOCUS25546</name>
</gene>
<dbReference type="InterPro" id="IPR000626">
    <property type="entry name" value="Ubiquitin-like_dom"/>
</dbReference>
<comment type="caution">
    <text evidence="8">The sequence shown here is derived from an EMBL/GenBank/DDBJ whole genome shotgun (WGS) entry which is preliminary data.</text>
</comment>
<dbReference type="Gene3D" id="1.20.1070.10">
    <property type="entry name" value="Rhodopsin 7-helix transmembrane proteins"/>
    <property type="match status" value="1"/>
</dbReference>
<evidence type="ECO:0000256" key="4">
    <source>
        <dbReference type="ARBA" id="ARBA00023136"/>
    </source>
</evidence>
<sequence>MTAATIVQVNSGLLTAAFSTIMGIPLSTDVTTSDQPEMVSVFDHHKTTYSYGCVGNRPATSTDDDRCLLFIKPLKSGTFQCDVQANAKIEKIKERLHELLGVPPDEQRLIHNGKQLEDGKIMSEYGISDESTLHLVARLNTTKPVVLDPASLDPLHDYDFTYINDGHLTFTRGGERYVRPCGCKRFALNVSNKYENLLWIGCNNGMGEWPVSYHGTGKYEKKTIAQDGYVLTQGQEFPFTQGVYSTPDVCLAEKYAKKFTYNNEQYLVIFQNRVNPKTLRKLQATGPRIGDYWVSPSEADVRPYGICIRKTSLNIQKDILTTVAGNGFGGVAANMLNQPYGIFVDINLNLYVADCKNDRVQFFKYEHLDGITVVGNTEKPTIILRCPIAVFLDADYNLFIIELSNNRIIGSNHDKFYCLMGCSSTTDSIYNRIIYPGPAAFDSYGNIFASDRHRNEIQKFLLMKDPSDTSSVVQSVYSSALTTNSQTYVRLRCSELFYYEAIQVKVVKTSTYIISDMSIEHLFAEDDDGCFNDQFRLEKNLDINTTYVLIVTTLKSQVTGNFSIGVYGPNHVIFNHIEETELIYQTVYSSELTINSQTYGNDQCKSLYYYYEVVQVIVDTVGFYTFSSTGNIIPYRYLYEDYFNPFNPSDSLLLKDDERCDRDRFELFNYLQPNVTYLLVATIPFSKITGSFSIIASGANNVTFKRINDSTVTESIYSSVLTVNSQMYSRECGKSNYYYETIEVNVSKVGNYSFGSYGINNTYGYIYNNSFNPFNPAENLIFDDGFGCDNYKFHLKVYIQPNITYILVVTTFYPNVKGNFSVHVTGPGSVILNRIIKNYSTCSVGDWCHSYTKSIGFTLDDILREEIQPNIPLHKQSLLVKISTVLTTIIFVGGLINSLFSLLTFQNKDLRKIGCGMYLFASSFTSLLTISMFTVKFWFVVLTEMKISISLSVFQVCCMSIESLLKICSYLDAWLNAFVALDRTVAVSRGVKFDKKMSKRIARVIIIILPVFIMSTIIHEPIHRDLFKYHTQKYKSDDFNIWVNESDEYENWINKSNEVEISTNDSRAYVIETHIWCVTRYSVSVQTYNTFILFFHLIVPFVANLFSALYIIFGVARQRSLIQPEQSYKKHIIEQLHKHRQLIISPVILLILTLPRLVISLLSGCMKASSKPWLYLFAYFISFTPSMLVFVVFVIPSKLYRKTFRQTITKLWRR</sequence>
<dbReference type="InterPro" id="IPR011042">
    <property type="entry name" value="6-blade_b-propeller_TolB-like"/>
</dbReference>
<comment type="subcellular location">
    <subcellularLocation>
        <location evidence="1">Membrane</location>
    </subcellularLocation>
</comment>
<feature type="transmembrane region" description="Helical" evidence="5">
    <location>
        <begin position="1001"/>
        <end position="1019"/>
    </location>
</feature>
<dbReference type="PANTHER" id="PTHR36649">
    <property type="entry name" value="UBIQUITIN-LIKE DOMAIN-CONTAINING PROTEIN"/>
    <property type="match status" value="1"/>
</dbReference>
<keyword evidence="3 5" id="KW-1133">Transmembrane helix</keyword>
<evidence type="ECO:0008006" key="10">
    <source>
        <dbReference type="Google" id="ProtNLM"/>
    </source>
</evidence>
<accession>A0A819KST1</accession>
<dbReference type="PRINTS" id="PR00348">
    <property type="entry name" value="UBIQUITIN"/>
</dbReference>
<dbReference type="EMBL" id="CAJOBB010002225">
    <property type="protein sequence ID" value="CAF3949927.1"/>
    <property type="molecule type" value="Genomic_DNA"/>
</dbReference>
<dbReference type="Gene3D" id="2.120.10.30">
    <property type="entry name" value="TolB, C-terminal domain"/>
    <property type="match status" value="1"/>
</dbReference>
<evidence type="ECO:0000259" key="7">
    <source>
        <dbReference type="PROSITE" id="PS50262"/>
    </source>
</evidence>
<evidence type="ECO:0000256" key="2">
    <source>
        <dbReference type="ARBA" id="ARBA00022692"/>
    </source>
</evidence>
<evidence type="ECO:0000256" key="1">
    <source>
        <dbReference type="ARBA" id="ARBA00004370"/>
    </source>
</evidence>
<feature type="domain" description="G-protein coupled receptors family 1 profile" evidence="7">
    <location>
        <begin position="896"/>
        <end position="1193"/>
    </location>
</feature>
<feature type="transmembrane region" description="Helical" evidence="5">
    <location>
        <begin position="1142"/>
        <end position="1162"/>
    </location>
</feature>
<dbReference type="PROSITE" id="PS50053">
    <property type="entry name" value="UBIQUITIN_2"/>
    <property type="match status" value="1"/>
</dbReference>
<evidence type="ECO:0000256" key="3">
    <source>
        <dbReference type="ARBA" id="ARBA00022989"/>
    </source>
</evidence>
<dbReference type="SUPFAM" id="SSF63829">
    <property type="entry name" value="Calcium-dependent phosphotriesterase"/>
    <property type="match status" value="1"/>
</dbReference>
<name>A0A819KST1_9BILA</name>
<dbReference type="SMART" id="SM00213">
    <property type="entry name" value="UBQ"/>
    <property type="match status" value="1"/>
</dbReference>
<dbReference type="Gene3D" id="3.10.20.90">
    <property type="entry name" value="Phosphatidylinositol 3-kinase Catalytic Subunit, Chain A, domain 1"/>
    <property type="match status" value="1"/>
</dbReference>
<proteinExistence type="predicted"/>
<dbReference type="InterPro" id="IPR019956">
    <property type="entry name" value="Ubiquitin_dom"/>
</dbReference>
<organism evidence="8 9">
    <name type="scientific">Adineta steineri</name>
    <dbReference type="NCBI Taxonomy" id="433720"/>
    <lineage>
        <taxon>Eukaryota</taxon>
        <taxon>Metazoa</taxon>
        <taxon>Spiralia</taxon>
        <taxon>Gnathifera</taxon>
        <taxon>Rotifera</taxon>
        <taxon>Eurotatoria</taxon>
        <taxon>Bdelloidea</taxon>
        <taxon>Adinetida</taxon>
        <taxon>Adinetidae</taxon>
        <taxon>Adineta</taxon>
    </lineage>
</organism>
<feature type="transmembrane region" description="Helical" evidence="5">
    <location>
        <begin position="1174"/>
        <end position="1195"/>
    </location>
</feature>
<evidence type="ECO:0000259" key="6">
    <source>
        <dbReference type="PROSITE" id="PS50053"/>
    </source>
</evidence>
<dbReference type="SUPFAM" id="SSF54236">
    <property type="entry name" value="Ubiquitin-like"/>
    <property type="match status" value="1"/>
</dbReference>
<evidence type="ECO:0000256" key="5">
    <source>
        <dbReference type="SAM" id="Phobius"/>
    </source>
</evidence>
<dbReference type="Proteomes" id="UP000663868">
    <property type="component" value="Unassembled WGS sequence"/>
</dbReference>
<feature type="domain" description="Ubiquitin-like" evidence="6">
    <location>
        <begin position="69"/>
        <end position="142"/>
    </location>
</feature>
<evidence type="ECO:0000313" key="9">
    <source>
        <dbReference type="Proteomes" id="UP000663868"/>
    </source>
</evidence>
<dbReference type="AlphaFoldDB" id="A0A819KST1"/>
<dbReference type="SUPFAM" id="SSF81321">
    <property type="entry name" value="Family A G protein-coupled receptor-like"/>
    <property type="match status" value="1"/>
</dbReference>
<keyword evidence="2 5" id="KW-0812">Transmembrane</keyword>
<keyword evidence="4 5" id="KW-0472">Membrane</keyword>
<dbReference type="GO" id="GO:0016020">
    <property type="term" value="C:membrane"/>
    <property type="evidence" value="ECO:0007669"/>
    <property type="project" value="UniProtKB-SubCell"/>
</dbReference>
<dbReference type="PROSITE" id="PS50262">
    <property type="entry name" value="G_PROTEIN_RECEP_F1_2"/>
    <property type="match status" value="1"/>
</dbReference>
<feature type="transmembrane region" description="Helical" evidence="5">
    <location>
        <begin position="917"/>
        <end position="941"/>
    </location>
</feature>
<protein>
    <recommendedName>
        <fullName evidence="10">Ubiquitin-like domain-containing protein</fullName>
    </recommendedName>
</protein>
<dbReference type="InterPro" id="IPR017452">
    <property type="entry name" value="GPCR_Rhodpsn_7TM"/>
</dbReference>
<feature type="transmembrane region" description="Helical" evidence="5">
    <location>
        <begin position="1091"/>
        <end position="1113"/>
    </location>
</feature>